<evidence type="ECO:0000313" key="2">
    <source>
        <dbReference type="Proteomes" id="UP000242915"/>
    </source>
</evidence>
<dbReference type="EMBL" id="FZOG01000002">
    <property type="protein sequence ID" value="SNS33838.1"/>
    <property type="molecule type" value="Genomic_DNA"/>
</dbReference>
<evidence type="ECO:0000313" key="1">
    <source>
        <dbReference type="EMBL" id="SNS33838.1"/>
    </source>
</evidence>
<reference evidence="2" key="1">
    <citation type="submission" date="2017-06" db="EMBL/GenBank/DDBJ databases">
        <authorList>
            <person name="Varghese N."/>
            <person name="Submissions S."/>
        </authorList>
    </citation>
    <scope>NUCLEOTIDE SEQUENCE [LARGE SCALE GENOMIC DNA]</scope>
    <source>
        <strain evidence="2">CIP 108523</strain>
    </source>
</reference>
<name>A0A239DPL3_9PSED</name>
<protein>
    <submittedName>
        <fullName evidence="1">Uncharacterized protein</fullName>
    </submittedName>
</protein>
<proteinExistence type="predicted"/>
<dbReference type="AlphaFoldDB" id="A0A239DPL3"/>
<dbReference type="Proteomes" id="UP000242915">
    <property type="component" value="Unassembled WGS sequence"/>
</dbReference>
<accession>A0A239DPL3</accession>
<keyword evidence="2" id="KW-1185">Reference proteome</keyword>
<organism evidence="1 2">
    <name type="scientific">Pseudomonas segetis</name>
    <dbReference type="NCBI Taxonomy" id="298908"/>
    <lineage>
        <taxon>Bacteria</taxon>
        <taxon>Pseudomonadati</taxon>
        <taxon>Pseudomonadota</taxon>
        <taxon>Gammaproteobacteria</taxon>
        <taxon>Pseudomonadales</taxon>
        <taxon>Pseudomonadaceae</taxon>
        <taxon>Pseudomonas</taxon>
    </lineage>
</organism>
<sequence>MTAELKFSQPKDCEPYLSQHGLPLHGLPQYYQAQSFSRDSFIVTHQLAGLASFSKVMCQCMRNW</sequence>
<gene>
    <name evidence="1" type="ORF">SAMN05216255_2352</name>
</gene>